<organism evidence="1 2">
    <name type="scientific">Geomicrobium sediminis</name>
    <dbReference type="NCBI Taxonomy" id="1347788"/>
    <lineage>
        <taxon>Bacteria</taxon>
        <taxon>Bacillati</taxon>
        <taxon>Bacillota</taxon>
        <taxon>Bacilli</taxon>
        <taxon>Bacillales</taxon>
        <taxon>Geomicrobium</taxon>
    </lineage>
</organism>
<sequence>MKNKYTSTDQENQPVAVFAATDDLEIATLKEVRSLYERLLILPWKSHTSTSRENGEITLTLYEKANQEGHEMYLLETTTKGKQVELHIVGGRGVDVFRQIPKVLTKQ</sequence>
<evidence type="ECO:0000313" key="2">
    <source>
        <dbReference type="Proteomes" id="UP000741863"/>
    </source>
</evidence>
<protein>
    <submittedName>
        <fullName evidence="1">Uncharacterized protein</fullName>
    </submittedName>
</protein>
<accession>A0ABS2PI09</accession>
<name>A0ABS2PI09_9BACL</name>
<proteinExistence type="predicted"/>
<dbReference type="RefSeq" id="WP_204699720.1">
    <property type="nucleotide sequence ID" value="NZ_JAFBEC010000020.1"/>
</dbReference>
<dbReference type="EMBL" id="JAFBEC010000020">
    <property type="protein sequence ID" value="MBM7634976.1"/>
    <property type="molecule type" value="Genomic_DNA"/>
</dbReference>
<reference evidence="1 2" key="1">
    <citation type="submission" date="2021-01" db="EMBL/GenBank/DDBJ databases">
        <title>Genomic Encyclopedia of Type Strains, Phase IV (KMG-IV): sequencing the most valuable type-strain genomes for metagenomic binning, comparative biology and taxonomic classification.</title>
        <authorList>
            <person name="Goeker M."/>
        </authorList>
    </citation>
    <scope>NUCLEOTIDE SEQUENCE [LARGE SCALE GENOMIC DNA]</scope>
    <source>
        <strain evidence="1 2">DSM 25540</strain>
    </source>
</reference>
<gene>
    <name evidence="1" type="ORF">JOD17_004119</name>
</gene>
<keyword evidence="2" id="KW-1185">Reference proteome</keyword>
<evidence type="ECO:0000313" key="1">
    <source>
        <dbReference type="EMBL" id="MBM7634976.1"/>
    </source>
</evidence>
<dbReference type="Proteomes" id="UP000741863">
    <property type="component" value="Unassembled WGS sequence"/>
</dbReference>
<comment type="caution">
    <text evidence="1">The sequence shown here is derived from an EMBL/GenBank/DDBJ whole genome shotgun (WGS) entry which is preliminary data.</text>
</comment>